<evidence type="ECO:0000313" key="3">
    <source>
        <dbReference type="EMBL" id="MCF3940920.1"/>
    </source>
</evidence>
<evidence type="ECO:0000313" key="4">
    <source>
        <dbReference type="Proteomes" id="UP001108089"/>
    </source>
</evidence>
<dbReference type="SUPFAM" id="SSF53955">
    <property type="entry name" value="Lysozyme-like"/>
    <property type="match status" value="1"/>
</dbReference>
<feature type="region of interest" description="Disordered" evidence="1">
    <location>
        <begin position="1017"/>
        <end position="1053"/>
    </location>
</feature>
<feature type="region of interest" description="Disordered" evidence="1">
    <location>
        <begin position="1154"/>
        <end position="1189"/>
    </location>
</feature>
<dbReference type="NCBIfam" id="TIGR02675">
    <property type="entry name" value="tape_meas_nterm"/>
    <property type="match status" value="1"/>
</dbReference>
<protein>
    <submittedName>
        <fullName evidence="3">Tape measure protein</fullName>
    </submittedName>
</protein>
<gene>
    <name evidence="3" type="ORF">L1892_21335</name>
</gene>
<feature type="compositionally biased region" description="Polar residues" evidence="1">
    <location>
        <begin position="1157"/>
        <end position="1185"/>
    </location>
</feature>
<feature type="domain" description="Tape measure protein N-terminal" evidence="2">
    <location>
        <begin position="76"/>
        <end position="249"/>
    </location>
</feature>
<dbReference type="Gene3D" id="1.10.530.10">
    <property type="match status" value="1"/>
</dbReference>
<dbReference type="EMBL" id="JAKGCU010000028">
    <property type="protein sequence ID" value="MCF3940920.1"/>
    <property type="molecule type" value="Genomic_DNA"/>
</dbReference>
<evidence type="ECO:0000259" key="2">
    <source>
        <dbReference type="Pfam" id="PF20155"/>
    </source>
</evidence>
<organism evidence="3 4">
    <name type="scientific">Gordonia tangerina</name>
    <dbReference type="NCBI Taxonomy" id="2911060"/>
    <lineage>
        <taxon>Bacteria</taxon>
        <taxon>Bacillati</taxon>
        <taxon>Actinomycetota</taxon>
        <taxon>Actinomycetes</taxon>
        <taxon>Mycobacteriales</taxon>
        <taxon>Gordoniaceae</taxon>
        <taxon>Gordonia</taxon>
    </lineage>
</organism>
<proteinExistence type="predicted"/>
<feature type="region of interest" description="Disordered" evidence="1">
    <location>
        <begin position="1092"/>
        <end position="1116"/>
    </location>
</feature>
<dbReference type="InterPro" id="IPR023346">
    <property type="entry name" value="Lysozyme-like_dom_sf"/>
</dbReference>
<accession>A0ABS9DRV3</accession>
<comment type="caution">
    <text evidence="3">The sequence shown here is derived from an EMBL/GenBank/DDBJ whole genome shotgun (WGS) entry which is preliminary data.</text>
</comment>
<sequence length="1392" mass="143896">MATELATAYISILPETSKIPPAVNRALGQVDRQAERAGRSMGTKMSGALGTALKGGAVAAAAAGGAAIGTALYKGFDRLSAIDQAKGKLAGLGNSAQTTATVMDSALASVKGTAYGLGDAATIAASAIAAGIKPGQDLTKYLSSTADAASIAGSSLSEMGSIFNQVQTGQQAYTDDLNQLADRGIPIYQWLAKEMGVAAKEVKGLAADGKVSSEIFFKAIDANIAGAALESGKTVKGSFENMIASMGRLGAAVEGPTFERLPGFFTSITGGIDALTPKAEALATAFDAKVFDEWAPKLQSALDTFQASGSLDDAREVLAGLGDAVGDLAPSVGQIATELGRASAALGVSGWQLLLVALQAGTTTLEILNPLLSTTASLMEDNTGLVTAFMAGWLAFRTVPRLVGGITSTLGPLASGLRTAGTNVGAFGEAYRTSLGYVRQANPTLSTANAHLQVLRRNGMNATGAMSALRGGAGLMAGALGGPLGLALAAGGLALGAYTTHQQKAADQARRHKEMVDALSESINFNTGALDENGKKQVYQGLTEAGAFANARKGGVAVTSEQIQAAGEGQQTALNEVNAQIDEVVRNRVTAVISDRQLDQLKQAGISIDEYTAALRGNADAQKKFADAGIGRDWNVAANDLGETAKAAVELGYALGDSNQKITESRDAARQQAEALGTVQKNFTALAGQFKDQGRGFSIEVDNSQLAGTENALKQMGFTLQSLPNGQVKVTADTDQATARLQTVVGNVELLNAIKANPQVDLNKASFDAKTGAAHAALLQIDRTSVSGEAGLTIDKLLQGSNVSLNELIKLDQTTANPKVDMLIDKIMEKVGIVNKGLDDAARERTVSFRVQMPDGSWGSPAYAGDTYSGPGRAEGGWTGPGSKWQPAGVVHADEFVVKKASRRALESAMPGALDYMNRTGEFPSALGYADGGRVTADALNRFPRDEGLEGSPYVWAGVHWGDCSATQSGIARYAVGLDPWAGRSSTAGFAAYLPQLGFQLGRGNSGDYRIGWKNGGPGGGHTAGTLPDGTNVEMGGARGNGQVGGQAAGADDPQFTQHAFLPLGPSWTDPGSDAGGYVQRPDGTWVQVAPGAGDYSTSGTTSGLSTSGTTASNSLSGGLGDAAKAAVEGQLKSLFEVFSINDTPGIAAAAAEYDQQRQQSLGTNPIGQSGTSIPPVTDPGTQTPAPGEDLGGAAAGLPTTGSPIKDAFRSGLREVWRQGQPWTDTDYIIGKESSWNPTARNPQSGAFGLAQFLGTTKDQYLPDENPDPRVQGTAYDRYVSDRYTDPAGARAHWDQQGWYDVGGVIHPGTTLVRNGLGHKETALPFDPNDLKRSLDAGSTADLGAKLDRVIGLLELGLKDRGRVTYNVADDRALQRVQKQRDTALRAGLASL</sequence>
<feature type="compositionally biased region" description="Low complexity" evidence="1">
    <location>
        <begin position="1097"/>
        <end position="1116"/>
    </location>
</feature>
<dbReference type="InterPro" id="IPR013491">
    <property type="entry name" value="Tape_meas_N"/>
</dbReference>
<dbReference type="Pfam" id="PF20155">
    <property type="entry name" value="TMP_3"/>
    <property type="match status" value="1"/>
</dbReference>
<keyword evidence="4" id="KW-1185">Reference proteome</keyword>
<evidence type="ECO:0000256" key="1">
    <source>
        <dbReference type="SAM" id="MobiDB-lite"/>
    </source>
</evidence>
<feature type="compositionally biased region" description="Gly residues" evidence="1">
    <location>
        <begin position="1037"/>
        <end position="1048"/>
    </location>
</feature>
<dbReference type="Proteomes" id="UP001108089">
    <property type="component" value="Unassembled WGS sequence"/>
</dbReference>
<reference evidence="3" key="1">
    <citation type="submission" date="2022-01" db="EMBL/GenBank/DDBJ databases">
        <title>Gordonia xiamenensis sp. nov., isolated from surface seawater in Xiamen.</title>
        <authorList>
            <person name="He Y.F."/>
        </authorList>
    </citation>
    <scope>NUCLEOTIDE SEQUENCE</scope>
    <source>
        <strain evidence="3">GW1C4-4</strain>
    </source>
</reference>
<dbReference type="RefSeq" id="WP_235725783.1">
    <property type="nucleotide sequence ID" value="NZ_JAKGCU010000028.1"/>
</dbReference>
<name>A0ABS9DRV3_9ACTN</name>